<dbReference type="InterPro" id="IPR036388">
    <property type="entry name" value="WH-like_DNA-bd_sf"/>
</dbReference>
<dbReference type="Gene3D" id="1.10.10.10">
    <property type="entry name" value="Winged helix-like DNA-binding domain superfamily/Winged helix DNA-binding domain"/>
    <property type="match status" value="1"/>
</dbReference>
<dbReference type="NCBIfam" id="TIGR02937">
    <property type="entry name" value="sigma70-ECF"/>
    <property type="match status" value="1"/>
</dbReference>
<dbReference type="RefSeq" id="WP_155323112.1">
    <property type="nucleotide sequence ID" value="NZ_AP021876.1"/>
</dbReference>
<dbReference type="Proteomes" id="UP000425960">
    <property type="component" value="Chromosome"/>
</dbReference>
<dbReference type="GO" id="GO:0003677">
    <property type="term" value="F:DNA binding"/>
    <property type="evidence" value="ECO:0007669"/>
    <property type="project" value="UniProtKB-KW"/>
</dbReference>
<dbReference type="Pfam" id="PF04542">
    <property type="entry name" value="Sigma70_r2"/>
    <property type="match status" value="1"/>
</dbReference>
<keyword evidence="5" id="KW-0804">Transcription</keyword>
<evidence type="ECO:0000256" key="3">
    <source>
        <dbReference type="ARBA" id="ARBA00023082"/>
    </source>
</evidence>
<feature type="domain" description="RNA polymerase sigma factor 70 region 4 type 2" evidence="7">
    <location>
        <begin position="130"/>
        <end position="181"/>
    </location>
</feature>
<evidence type="ECO:0000256" key="4">
    <source>
        <dbReference type="ARBA" id="ARBA00023125"/>
    </source>
</evidence>
<dbReference type="PANTHER" id="PTHR43133">
    <property type="entry name" value="RNA POLYMERASE ECF-TYPE SIGMA FACTO"/>
    <property type="match status" value="1"/>
</dbReference>
<dbReference type="GO" id="GO:0006352">
    <property type="term" value="P:DNA-templated transcription initiation"/>
    <property type="evidence" value="ECO:0007669"/>
    <property type="project" value="InterPro"/>
</dbReference>
<dbReference type="InterPro" id="IPR013325">
    <property type="entry name" value="RNA_pol_sigma_r2"/>
</dbReference>
<dbReference type="KEGG" id="dov:DSCO28_33040"/>
<name>A0A5K7ZKH4_9BACT</name>
<dbReference type="Gene3D" id="1.10.1740.10">
    <property type="match status" value="1"/>
</dbReference>
<dbReference type="GO" id="GO:0016987">
    <property type="term" value="F:sigma factor activity"/>
    <property type="evidence" value="ECO:0007669"/>
    <property type="project" value="UniProtKB-KW"/>
</dbReference>
<keyword evidence="3" id="KW-0731">Sigma factor</keyword>
<keyword evidence="2" id="KW-0805">Transcription regulation</keyword>
<evidence type="ECO:0000256" key="2">
    <source>
        <dbReference type="ARBA" id="ARBA00023015"/>
    </source>
</evidence>
<organism evidence="8 9">
    <name type="scientific">Desulfosarcina ovata subsp. sediminis</name>
    <dbReference type="NCBI Taxonomy" id="885957"/>
    <lineage>
        <taxon>Bacteria</taxon>
        <taxon>Pseudomonadati</taxon>
        <taxon>Thermodesulfobacteriota</taxon>
        <taxon>Desulfobacteria</taxon>
        <taxon>Desulfobacterales</taxon>
        <taxon>Desulfosarcinaceae</taxon>
        <taxon>Desulfosarcina</taxon>
    </lineage>
</organism>
<dbReference type="PANTHER" id="PTHR43133:SF8">
    <property type="entry name" value="RNA POLYMERASE SIGMA FACTOR HI_1459-RELATED"/>
    <property type="match status" value="1"/>
</dbReference>
<protein>
    <submittedName>
        <fullName evidence="8">Uncharacterized protein</fullName>
    </submittedName>
</protein>
<evidence type="ECO:0000259" key="7">
    <source>
        <dbReference type="Pfam" id="PF08281"/>
    </source>
</evidence>
<evidence type="ECO:0000313" key="8">
    <source>
        <dbReference type="EMBL" id="BBO82738.1"/>
    </source>
</evidence>
<reference evidence="8 9" key="1">
    <citation type="submission" date="2019-11" db="EMBL/GenBank/DDBJ databases">
        <title>Comparative genomics of hydrocarbon-degrading Desulfosarcina strains.</title>
        <authorList>
            <person name="Watanabe M."/>
            <person name="Kojima H."/>
            <person name="Fukui M."/>
        </authorList>
    </citation>
    <scope>NUCLEOTIDE SEQUENCE [LARGE SCALE GENOMIC DNA]</scope>
    <source>
        <strain evidence="8 9">28bB2T</strain>
    </source>
</reference>
<evidence type="ECO:0000259" key="6">
    <source>
        <dbReference type="Pfam" id="PF04542"/>
    </source>
</evidence>
<dbReference type="InterPro" id="IPR007627">
    <property type="entry name" value="RNA_pol_sigma70_r2"/>
</dbReference>
<feature type="domain" description="RNA polymerase sigma-70 region 2" evidence="6">
    <location>
        <begin position="26"/>
        <end position="88"/>
    </location>
</feature>
<accession>A0A5K7ZKH4</accession>
<dbReference type="AlphaFoldDB" id="A0A5K7ZKH4"/>
<proteinExistence type="inferred from homology"/>
<dbReference type="InterPro" id="IPR013249">
    <property type="entry name" value="RNA_pol_sigma70_r4_t2"/>
</dbReference>
<evidence type="ECO:0000313" key="9">
    <source>
        <dbReference type="Proteomes" id="UP000425960"/>
    </source>
</evidence>
<evidence type="ECO:0000256" key="1">
    <source>
        <dbReference type="ARBA" id="ARBA00010641"/>
    </source>
</evidence>
<keyword evidence="4" id="KW-0238">DNA-binding</keyword>
<evidence type="ECO:0000256" key="5">
    <source>
        <dbReference type="ARBA" id="ARBA00023163"/>
    </source>
</evidence>
<dbReference type="InterPro" id="IPR039425">
    <property type="entry name" value="RNA_pol_sigma-70-like"/>
</dbReference>
<dbReference type="InterPro" id="IPR013324">
    <property type="entry name" value="RNA_pol_sigma_r3/r4-like"/>
</dbReference>
<dbReference type="SUPFAM" id="SSF88659">
    <property type="entry name" value="Sigma3 and sigma4 domains of RNA polymerase sigma factors"/>
    <property type="match status" value="1"/>
</dbReference>
<dbReference type="InterPro" id="IPR014284">
    <property type="entry name" value="RNA_pol_sigma-70_dom"/>
</dbReference>
<dbReference type="SUPFAM" id="SSF88946">
    <property type="entry name" value="Sigma2 domain of RNA polymerase sigma factors"/>
    <property type="match status" value="1"/>
</dbReference>
<sequence length="281" mass="32422">MASNLEDYVRQAKEGKKQALEKVVGHIQDRIYGLALRILGEAEDAEDETQEILIKVITHLSDYREESAFSSWVYRVACNHLLTIRKRKNEREGVTFDFLEDMIQADADKTYPLTVSGPERDLLAEEARLECMQAVLACLDKKTRMIYILGDIFGVTSNEGAYIFDITPETFRKRLSRSRMRIGEFMMKHCGLVNKNNFCRCHKQAGKKLASMPRIPAMRPVIKRDGVAKGRAEAVAHLNELSEIERTTAMFRRYPEYRSPESFTYIVKDLIRSGKYTMFME</sequence>
<comment type="similarity">
    <text evidence="1">Belongs to the sigma-70 factor family. ECF subfamily.</text>
</comment>
<dbReference type="EMBL" id="AP021876">
    <property type="protein sequence ID" value="BBO82738.1"/>
    <property type="molecule type" value="Genomic_DNA"/>
</dbReference>
<gene>
    <name evidence="8" type="ORF">DSCO28_33040</name>
</gene>
<dbReference type="Pfam" id="PF08281">
    <property type="entry name" value="Sigma70_r4_2"/>
    <property type="match status" value="1"/>
</dbReference>